<comment type="caution">
    <text evidence="3">The sequence shown here is derived from an EMBL/GenBank/DDBJ whole genome shotgun (WGS) entry which is preliminary data.</text>
</comment>
<proteinExistence type="predicted"/>
<keyword evidence="2" id="KW-0472">Membrane</keyword>
<organism evidence="3 4">
    <name type="scientific">Macrosiphum euphorbiae</name>
    <name type="common">potato aphid</name>
    <dbReference type="NCBI Taxonomy" id="13131"/>
    <lineage>
        <taxon>Eukaryota</taxon>
        <taxon>Metazoa</taxon>
        <taxon>Ecdysozoa</taxon>
        <taxon>Arthropoda</taxon>
        <taxon>Hexapoda</taxon>
        <taxon>Insecta</taxon>
        <taxon>Pterygota</taxon>
        <taxon>Neoptera</taxon>
        <taxon>Paraneoptera</taxon>
        <taxon>Hemiptera</taxon>
        <taxon>Sternorrhyncha</taxon>
        <taxon>Aphidomorpha</taxon>
        <taxon>Aphidoidea</taxon>
        <taxon>Aphididae</taxon>
        <taxon>Macrosiphini</taxon>
        <taxon>Macrosiphum</taxon>
    </lineage>
</organism>
<dbReference type="EMBL" id="CARXXK010000001">
    <property type="protein sequence ID" value="CAI6351693.1"/>
    <property type="molecule type" value="Genomic_DNA"/>
</dbReference>
<feature type="transmembrane region" description="Helical" evidence="2">
    <location>
        <begin position="6"/>
        <end position="27"/>
    </location>
</feature>
<feature type="compositionally biased region" description="Polar residues" evidence="1">
    <location>
        <begin position="560"/>
        <end position="570"/>
    </location>
</feature>
<protein>
    <submittedName>
        <fullName evidence="3">Uncharacterized protein</fullName>
    </submittedName>
</protein>
<evidence type="ECO:0000313" key="3">
    <source>
        <dbReference type="EMBL" id="CAI6351693.1"/>
    </source>
</evidence>
<evidence type="ECO:0000256" key="2">
    <source>
        <dbReference type="SAM" id="Phobius"/>
    </source>
</evidence>
<keyword evidence="2" id="KW-1133">Transmembrane helix</keyword>
<evidence type="ECO:0000313" key="4">
    <source>
        <dbReference type="Proteomes" id="UP001160148"/>
    </source>
</evidence>
<accession>A0AAV0W7C1</accession>
<keyword evidence="2" id="KW-0812">Transmembrane</keyword>
<feature type="region of interest" description="Disordered" evidence="1">
    <location>
        <begin position="278"/>
        <end position="464"/>
    </location>
</feature>
<feature type="compositionally biased region" description="Gly residues" evidence="1">
    <location>
        <begin position="531"/>
        <end position="545"/>
    </location>
</feature>
<dbReference type="AlphaFoldDB" id="A0AAV0W7C1"/>
<feature type="region of interest" description="Disordered" evidence="1">
    <location>
        <begin position="588"/>
        <end position="618"/>
    </location>
</feature>
<feature type="region of interest" description="Disordered" evidence="1">
    <location>
        <begin position="499"/>
        <end position="570"/>
    </location>
</feature>
<reference evidence="3 4" key="1">
    <citation type="submission" date="2023-01" db="EMBL/GenBank/DDBJ databases">
        <authorList>
            <person name="Whitehead M."/>
        </authorList>
    </citation>
    <scope>NUCLEOTIDE SEQUENCE [LARGE SCALE GENOMIC DNA]</scope>
</reference>
<gene>
    <name evidence="3" type="ORF">MEUPH1_LOCUS8017</name>
</gene>
<sequence>MTLNLVYFTSLSILQIFYVTGVSVSWSSPSRIYSSTKSQSVPTYNGNLQQESTSSTIQPFGTSEGLGKSSNTILLKQVGQQGDNKDTSISENIITNIRPSEMSSESSLSSTTIPNFEIPVNFNEPGLSNIYYETNKISDTNRLNEMNNLERLSGSDEGYQLGAFSRLSGSIREDGLNLLDSTDGSNERNEKSLREEYGGKIGEKEKYGVDRVNNYRGGNKFRKNNFVSGTGGSTKFSFEAGKRAKQGFIGEGETKEFGELSSDGGGRMFIANGEDKKVGRDRGVSASGGSIQFSRKKYGGAGGSGEEEEGKRGFSRSNGSIRFGRKNKSGADEMSGEEREDREFSTSNASIQLGRKNGGRAGGSDEEEGGDRGLSRSNGSIRFSRKNKNGTGRMGGEEKGDIGVGRSNGLIRFGRKKKSREGGSGGEKEEGRGFSGSIGSIRLGRKNGGRAGGSEWEEEGDMGVGRSIGSMRFAREGGSGGEEDRGFSGFVGSIRLDRKTMSGTGVSGGENIKFGEGQRTHRSSTSSGVGKMNGSGGKRTFGGSVGSITFDDESGDKGQSKSNSININRTVGNYGGVKSDSYIEGNGFSREYGTGEESDGAAFGEFGPEMAEKLKWDD</sequence>
<feature type="compositionally biased region" description="Polar residues" evidence="1">
    <location>
        <begin position="35"/>
        <end position="61"/>
    </location>
</feature>
<evidence type="ECO:0000256" key="1">
    <source>
        <dbReference type="SAM" id="MobiDB-lite"/>
    </source>
</evidence>
<name>A0AAV0W7C1_9HEMI</name>
<keyword evidence="4" id="KW-1185">Reference proteome</keyword>
<dbReference type="Proteomes" id="UP001160148">
    <property type="component" value="Unassembled WGS sequence"/>
</dbReference>
<feature type="region of interest" description="Disordered" evidence="1">
    <location>
        <begin position="35"/>
        <end position="64"/>
    </location>
</feature>